<dbReference type="EMBL" id="JAQOSO010000001">
    <property type="protein sequence ID" value="MDJ1172497.1"/>
    <property type="molecule type" value="Genomic_DNA"/>
</dbReference>
<comment type="catalytic activity">
    <reaction evidence="2">
        <text>N-terminal N-formyl-L-methionyl-[peptide] + H2O = N-terminal L-methionyl-[peptide] + formate</text>
        <dbReference type="Rhea" id="RHEA:24420"/>
        <dbReference type="Rhea" id="RHEA-COMP:10639"/>
        <dbReference type="Rhea" id="RHEA-COMP:10640"/>
        <dbReference type="ChEBI" id="CHEBI:15377"/>
        <dbReference type="ChEBI" id="CHEBI:15740"/>
        <dbReference type="ChEBI" id="CHEBI:49298"/>
        <dbReference type="ChEBI" id="CHEBI:64731"/>
        <dbReference type="EC" id="3.5.1.88"/>
    </reaction>
</comment>
<name>A0ABT7AZZ8_9CYAN</name>
<accession>A0ABT7AZZ8</accession>
<gene>
    <name evidence="2 3" type="primary">def</name>
    <name evidence="3" type="ORF">PMG25_00130</name>
</gene>
<dbReference type="NCBIfam" id="NF001159">
    <property type="entry name" value="PRK00150.1-3"/>
    <property type="match status" value="1"/>
</dbReference>
<dbReference type="SUPFAM" id="SSF56420">
    <property type="entry name" value="Peptide deformylase"/>
    <property type="match status" value="1"/>
</dbReference>
<dbReference type="CDD" id="cd00487">
    <property type="entry name" value="Pep_deformylase"/>
    <property type="match status" value="1"/>
</dbReference>
<sequence length="187" mass="20929">MTSSVLVEKIKLDRPPLDIHTLGDRVLRTNAKRISKVDESIRQLAKEMLQTMYSSDGIGLAAPQVAIAKQMVVIDCDPEEPANVPLILINPTIKSYGRELCTYQEGCLSVPGVYMDVQRPDAIQVSYKDEYGRPKTLKADGLLSRAIQHELDHLQGVMFVDRIENAIALNEELQKFGFSIQDVKPYS</sequence>
<dbReference type="Proteomes" id="UP001235849">
    <property type="component" value="Unassembled WGS sequence"/>
</dbReference>
<evidence type="ECO:0000313" key="4">
    <source>
        <dbReference type="Proteomes" id="UP001235849"/>
    </source>
</evidence>
<dbReference type="GO" id="GO:0042586">
    <property type="term" value="F:peptide deformylase activity"/>
    <property type="evidence" value="ECO:0007669"/>
    <property type="project" value="UniProtKB-EC"/>
</dbReference>
<dbReference type="PANTHER" id="PTHR10458">
    <property type="entry name" value="PEPTIDE DEFORMYLASE"/>
    <property type="match status" value="1"/>
</dbReference>
<feature type="binding site" evidence="2">
    <location>
        <position position="149"/>
    </location>
    <ligand>
        <name>Fe cation</name>
        <dbReference type="ChEBI" id="CHEBI:24875"/>
    </ligand>
</feature>
<evidence type="ECO:0000256" key="2">
    <source>
        <dbReference type="HAMAP-Rule" id="MF_00163"/>
    </source>
</evidence>
<reference evidence="3 4" key="1">
    <citation type="submission" date="2023-01" db="EMBL/GenBank/DDBJ databases">
        <title>Novel diversity within Roseofilum (Cyanobacteria; Desertifilaceae) from marine benthic mats with descriptions of four novel species.</title>
        <authorList>
            <person name="Wang Y."/>
            <person name="Berthold D.E."/>
            <person name="Hu J."/>
            <person name="Lefler F.W."/>
            <person name="Laughinghouse H.D. IV."/>
        </authorList>
    </citation>
    <scope>NUCLEOTIDE SEQUENCE [LARGE SCALE GENOMIC DNA]</scope>
    <source>
        <strain evidence="3 4">BLCC-M114</strain>
    </source>
</reference>
<feature type="active site" evidence="2">
    <location>
        <position position="150"/>
    </location>
</feature>
<feature type="binding site" evidence="2">
    <location>
        <position position="153"/>
    </location>
    <ligand>
        <name>Fe cation</name>
        <dbReference type="ChEBI" id="CHEBI:24875"/>
    </ligand>
</feature>
<evidence type="ECO:0000256" key="1">
    <source>
        <dbReference type="ARBA" id="ARBA00010759"/>
    </source>
</evidence>
<keyword evidence="2" id="KW-0648">Protein biosynthesis</keyword>
<feature type="binding site" evidence="2">
    <location>
        <position position="107"/>
    </location>
    <ligand>
        <name>Fe cation</name>
        <dbReference type="ChEBI" id="CHEBI:24875"/>
    </ligand>
</feature>
<organism evidence="3 4">
    <name type="scientific">Roseofilum capinflatum BLCC-M114</name>
    <dbReference type="NCBI Taxonomy" id="3022440"/>
    <lineage>
        <taxon>Bacteria</taxon>
        <taxon>Bacillati</taxon>
        <taxon>Cyanobacteriota</taxon>
        <taxon>Cyanophyceae</taxon>
        <taxon>Desertifilales</taxon>
        <taxon>Desertifilaceae</taxon>
        <taxon>Roseofilum</taxon>
        <taxon>Roseofilum capinflatum</taxon>
    </lineage>
</organism>
<evidence type="ECO:0000313" key="3">
    <source>
        <dbReference type="EMBL" id="MDJ1172497.1"/>
    </source>
</evidence>
<keyword evidence="2" id="KW-0479">Metal-binding</keyword>
<dbReference type="EC" id="3.5.1.88" evidence="2"/>
<dbReference type="RefSeq" id="WP_283764884.1">
    <property type="nucleotide sequence ID" value="NZ_JAQOSO010000001.1"/>
</dbReference>
<comment type="caution">
    <text evidence="3">The sequence shown here is derived from an EMBL/GenBank/DDBJ whole genome shotgun (WGS) entry which is preliminary data.</text>
</comment>
<comment type="similarity">
    <text evidence="1 2">Belongs to the polypeptide deformylase family.</text>
</comment>
<dbReference type="PANTHER" id="PTHR10458:SF22">
    <property type="entry name" value="PEPTIDE DEFORMYLASE"/>
    <property type="match status" value="1"/>
</dbReference>
<comment type="cofactor">
    <cofactor evidence="2">
        <name>Fe(2+)</name>
        <dbReference type="ChEBI" id="CHEBI:29033"/>
    </cofactor>
    <text evidence="2">Binds 1 Fe(2+) ion.</text>
</comment>
<keyword evidence="2" id="KW-0408">Iron</keyword>
<dbReference type="InterPro" id="IPR036821">
    <property type="entry name" value="Peptide_deformylase_sf"/>
</dbReference>
<proteinExistence type="inferred from homology"/>
<dbReference type="Pfam" id="PF01327">
    <property type="entry name" value="Pep_deformylase"/>
    <property type="match status" value="1"/>
</dbReference>
<dbReference type="NCBIfam" id="TIGR00079">
    <property type="entry name" value="pept_deformyl"/>
    <property type="match status" value="1"/>
</dbReference>
<dbReference type="PIRSF" id="PIRSF004749">
    <property type="entry name" value="Pep_def"/>
    <property type="match status" value="1"/>
</dbReference>
<dbReference type="HAMAP" id="MF_00163">
    <property type="entry name" value="Pep_deformylase"/>
    <property type="match status" value="1"/>
</dbReference>
<dbReference type="PRINTS" id="PR01576">
    <property type="entry name" value="PDEFORMYLASE"/>
</dbReference>
<keyword evidence="2 3" id="KW-0378">Hydrolase</keyword>
<dbReference type="InterPro" id="IPR023635">
    <property type="entry name" value="Peptide_deformylase"/>
</dbReference>
<comment type="function">
    <text evidence="2">Removes the formyl group from the N-terminal Met of newly synthesized proteins. Requires at least a dipeptide for an efficient rate of reaction. N-terminal L-methionine is a prerequisite for activity but the enzyme has broad specificity at other positions.</text>
</comment>
<protein>
    <recommendedName>
        <fullName evidence="2">Peptide deformylase</fullName>
        <shortName evidence="2">PDF</shortName>
        <ecNumber evidence="2">3.5.1.88</ecNumber>
    </recommendedName>
    <alternativeName>
        <fullName evidence="2">Polypeptide deformylase</fullName>
    </alternativeName>
</protein>
<dbReference type="Gene3D" id="3.90.45.10">
    <property type="entry name" value="Peptide deformylase"/>
    <property type="match status" value="1"/>
</dbReference>
<keyword evidence="4" id="KW-1185">Reference proteome</keyword>